<comment type="caution">
    <text evidence="2">The sequence shown here is derived from an EMBL/GenBank/DDBJ whole genome shotgun (WGS) entry which is preliminary data.</text>
</comment>
<sequence length="119" mass="13708">MMIKLLICCIYVVVYQQNFVDGLKSNLQIAETDHTDTLKVNYRLESKKVNYDGDEIETKMKNIVDTRDALNKLSYEIRGVDESRLGGVVQARNRIRRSVQAIMMQNTGRRQRPGTKNQG</sequence>
<accession>A0AAN8JQI8</accession>
<protein>
    <submittedName>
        <fullName evidence="2">Uncharacterized protein</fullName>
    </submittedName>
</protein>
<keyword evidence="1" id="KW-0732">Signal</keyword>
<gene>
    <name evidence="2" type="ORF">SNE40_008699</name>
</gene>
<keyword evidence="3" id="KW-1185">Reference proteome</keyword>
<evidence type="ECO:0000313" key="2">
    <source>
        <dbReference type="EMBL" id="KAK6180696.1"/>
    </source>
</evidence>
<dbReference type="EMBL" id="JAZGQO010000007">
    <property type="protein sequence ID" value="KAK6180696.1"/>
    <property type="molecule type" value="Genomic_DNA"/>
</dbReference>
<evidence type="ECO:0000313" key="3">
    <source>
        <dbReference type="Proteomes" id="UP001347796"/>
    </source>
</evidence>
<dbReference type="AlphaFoldDB" id="A0AAN8JQI8"/>
<reference evidence="2 3" key="1">
    <citation type="submission" date="2024-01" db="EMBL/GenBank/DDBJ databases">
        <title>The genome of the rayed Mediterranean limpet Patella caerulea (Linnaeus, 1758).</title>
        <authorList>
            <person name="Anh-Thu Weber A."/>
            <person name="Halstead-Nussloch G."/>
        </authorList>
    </citation>
    <scope>NUCLEOTIDE SEQUENCE [LARGE SCALE GENOMIC DNA]</scope>
    <source>
        <strain evidence="2">AATW-2023a</strain>
        <tissue evidence="2">Whole specimen</tissue>
    </source>
</reference>
<proteinExistence type="predicted"/>
<organism evidence="2 3">
    <name type="scientific">Patella caerulea</name>
    <name type="common">Rayed Mediterranean limpet</name>
    <dbReference type="NCBI Taxonomy" id="87958"/>
    <lineage>
        <taxon>Eukaryota</taxon>
        <taxon>Metazoa</taxon>
        <taxon>Spiralia</taxon>
        <taxon>Lophotrochozoa</taxon>
        <taxon>Mollusca</taxon>
        <taxon>Gastropoda</taxon>
        <taxon>Patellogastropoda</taxon>
        <taxon>Patelloidea</taxon>
        <taxon>Patellidae</taxon>
        <taxon>Patella</taxon>
    </lineage>
</organism>
<name>A0AAN8JQI8_PATCE</name>
<evidence type="ECO:0000256" key="1">
    <source>
        <dbReference type="SAM" id="SignalP"/>
    </source>
</evidence>
<feature type="signal peptide" evidence="1">
    <location>
        <begin position="1"/>
        <end position="16"/>
    </location>
</feature>
<feature type="chain" id="PRO_5042964897" evidence="1">
    <location>
        <begin position="17"/>
        <end position="119"/>
    </location>
</feature>
<dbReference type="Proteomes" id="UP001347796">
    <property type="component" value="Unassembled WGS sequence"/>
</dbReference>